<evidence type="ECO:0000256" key="2">
    <source>
        <dbReference type="SAM" id="Phobius"/>
    </source>
</evidence>
<dbReference type="PANTHER" id="PTHR30097">
    <property type="entry name" value="CATION EFFLUX SYSTEM PROTEIN CUSB"/>
    <property type="match status" value="1"/>
</dbReference>
<dbReference type="GO" id="GO:0060003">
    <property type="term" value="P:copper ion export"/>
    <property type="evidence" value="ECO:0007669"/>
    <property type="project" value="TreeGrafter"/>
</dbReference>
<dbReference type="InterPro" id="IPR051909">
    <property type="entry name" value="MFP_Cation_Efflux"/>
</dbReference>
<gene>
    <name evidence="3" type="ORF">CWO36_05910</name>
</gene>
<sequence length="357" mass="39801">MVGIEKRQKVLAMKVKFHLDKKNKPQSDDGVKVAYGQAKRGGYRFRWYLILSLVISPLLFVAYFFFKTNILVIAPAIITSYPVTLTAKVAGVVGPIPIEGGTRVEQSQTVIQLTNLEIEAQIEFIHSELLGLDVNLPSDIEALHLNGLAETRRNLSKVQEIQKRYEEYRRKGQVSDVDYASIVGMGNSLNNQLNQQKLDFQNAKLAEEERALAGPVSQARRALMKDLALKRVIEQGLSIKSPYTGHVVDIHVVEGQRVFEGDELVTIAKNTVPNIVAYLDPKYLEDAVKGANVLIKFPNGSSFEAEVSDSVEVVSKLPSQLVSPFEGQPTYLKVVLDFVKEPPGEYWVEGMTVEARF</sequence>
<keyword evidence="2" id="KW-1133">Transmembrane helix</keyword>
<protein>
    <submittedName>
        <fullName evidence="3">HlyD family secretion protein</fullName>
    </submittedName>
</protein>
<dbReference type="GO" id="GO:0015679">
    <property type="term" value="P:plasma membrane copper ion transport"/>
    <property type="evidence" value="ECO:0007669"/>
    <property type="project" value="TreeGrafter"/>
</dbReference>
<dbReference type="RefSeq" id="WP_017087114.1">
    <property type="nucleotide sequence ID" value="NZ_CAWNXJ010000010.1"/>
</dbReference>
<evidence type="ECO:0000313" key="3">
    <source>
        <dbReference type="EMBL" id="PTP20968.1"/>
    </source>
</evidence>
<dbReference type="PANTHER" id="PTHR30097:SF4">
    <property type="entry name" value="SLR6042 PROTEIN"/>
    <property type="match status" value="1"/>
</dbReference>
<accession>A0A2T5EKR7</accession>
<reference evidence="3 4" key="1">
    <citation type="submission" date="2017-11" db="EMBL/GenBank/DDBJ databases">
        <title>Population delineation of vibrios coincides with oyster pathogenicity.</title>
        <authorList>
            <person name="Bruto M."/>
            <person name="Labreuche Y."/>
            <person name="James A."/>
            <person name="Piel D."/>
            <person name="Chenivesse S."/>
            <person name="Petton B."/>
            <person name="Polz M.F."/>
            <person name="Le Roux F."/>
        </authorList>
    </citation>
    <scope>NUCLEOTIDE SEQUENCE [LARGE SCALE GENOMIC DNA]</scope>
    <source>
        <strain evidence="3 4">1F_55</strain>
    </source>
</reference>
<evidence type="ECO:0000256" key="1">
    <source>
        <dbReference type="ARBA" id="ARBA00022448"/>
    </source>
</evidence>
<dbReference type="Proteomes" id="UP000244080">
    <property type="component" value="Unassembled WGS sequence"/>
</dbReference>
<comment type="caution">
    <text evidence="3">The sequence shown here is derived from an EMBL/GenBank/DDBJ whole genome shotgun (WGS) entry which is preliminary data.</text>
</comment>
<dbReference type="GO" id="GO:0030313">
    <property type="term" value="C:cell envelope"/>
    <property type="evidence" value="ECO:0007669"/>
    <property type="project" value="TreeGrafter"/>
</dbReference>
<keyword evidence="2" id="KW-0472">Membrane</keyword>
<organism evidence="3 4">
    <name type="scientific">Vibrio splendidus</name>
    <dbReference type="NCBI Taxonomy" id="29497"/>
    <lineage>
        <taxon>Bacteria</taxon>
        <taxon>Pseudomonadati</taxon>
        <taxon>Pseudomonadota</taxon>
        <taxon>Gammaproteobacteria</taxon>
        <taxon>Vibrionales</taxon>
        <taxon>Vibrionaceae</taxon>
        <taxon>Vibrio</taxon>
    </lineage>
</organism>
<dbReference type="EMBL" id="PIGA01000008">
    <property type="protein sequence ID" value="PTP20968.1"/>
    <property type="molecule type" value="Genomic_DNA"/>
</dbReference>
<dbReference type="AlphaFoldDB" id="A0A2T5EKR7"/>
<evidence type="ECO:0000313" key="4">
    <source>
        <dbReference type="Proteomes" id="UP000244080"/>
    </source>
</evidence>
<feature type="transmembrane region" description="Helical" evidence="2">
    <location>
        <begin position="47"/>
        <end position="66"/>
    </location>
</feature>
<name>A0A2T5EKR7_VIBSP</name>
<proteinExistence type="predicted"/>
<keyword evidence="2" id="KW-0812">Transmembrane</keyword>
<keyword evidence="1" id="KW-0813">Transport</keyword>